<evidence type="ECO:0000313" key="1">
    <source>
        <dbReference type="EMBL" id="SVD25967.1"/>
    </source>
</evidence>
<protein>
    <recommendedName>
        <fullName evidence="2">NodB homology domain-containing protein</fullName>
    </recommendedName>
</protein>
<evidence type="ECO:0008006" key="2">
    <source>
        <dbReference type="Google" id="ProtNLM"/>
    </source>
</evidence>
<sequence>MSYKRKIISLLYYPYRVFKKIKSLFSDKNKTCVRVLLFHDIPLNEKDSFKEKILFLSKRWKFISAEKFAKYLKGELNLSGNNLLLSFDDGFSSNRIVAE</sequence>
<accession>A0A382TWE3</accession>
<feature type="non-terminal residue" evidence="1">
    <location>
        <position position="99"/>
    </location>
</feature>
<reference evidence="1" key="1">
    <citation type="submission" date="2018-05" db="EMBL/GenBank/DDBJ databases">
        <authorList>
            <person name="Lanie J.A."/>
            <person name="Ng W.-L."/>
            <person name="Kazmierczak K.M."/>
            <person name="Andrzejewski T.M."/>
            <person name="Davidsen T.M."/>
            <person name="Wayne K.J."/>
            <person name="Tettelin H."/>
            <person name="Glass J.I."/>
            <person name="Rusch D."/>
            <person name="Podicherti R."/>
            <person name="Tsui H.-C.T."/>
            <person name="Winkler M.E."/>
        </authorList>
    </citation>
    <scope>NUCLEOTIDE SEQUENCE</scope>
</reference>
<dbReference type="EMBL" id="UINC01139429">
    <property type="protein sequence ID" value="SVD25967.1"/>
    <property type="molecule type" value="Genomic_DNA"/>
</dbReference>
<dbReference type="AlphaFoldDB" id="A0A382TWE3"/>
<organism evidence="1">
    <name type="scientific">marine metagenome</name>
    <dbReference type="NCBI Taxonomy" id="408172"/>
    <lineage>
        <taxon>unclassified sequences</taxon>
        <taxon>metagenomes</taxon>
        <taxon>ecological metagenomes</taxon>
    </lineage>
</organism>
<dbReference type="Gene3D" id="3.20.20.370">
    <property type="entry name" value="Glycoside hydrolase/deacetylase"/>
    <property type="match status" value="1"/>
</dbReference>
<gene>
    <name evidence="1" type="ORF">METZ01_LOCUS378821</name>
</gene>
<name>A0A382TWE3_9ZZZZ</name>
<proteinExistence type="predicted"/>